<reference evidence="12" key="1">
    <citation type="journal article" date="2015" name="Insect Biochem. Mol. Biol.">
        <title>An insight into the sialome of the horse fly, Tabanus bromius.</title>
        <authorList>
            <person name="Ribeiro J.M."/>
            <person name="Kazimirova M."/>
            <person name="Takac P."/>
            <person name="Andersen J.F."/>
            <person name="Francischetti I.M."/>
        </authorList>
    </citation>
    <scope>NUCLEOTIDE SEQUENCE</scope>
</reference>
<dbReference type="GO" id="GO:0015631">
    <property type="term" value="F:tubulin binding"/>
    <property type="evidence" value="ECO:0007669"/>
    <property type="project" value="InterPro"/>
</dbReference>
<dbReference type="GO" id="GO:0031625">
    <property type="term" value="F:ubiquitin protein ligase binding"/>
    <property type="evidence" value="ECO:0007669"/>
    <property type="project" value="InterPro"/>
</dbReference>
<comment type="function">
    <text evidence="9">May be involved in calcium-dependent ubiquitination and subsequent proteasomal degradation of target proteins. Probably serves as a molecular bridge in ubiquitin E3 complexes. Participates in the ubiquitin-mediated degradation of beta-catenin (CTNNB1).</text>
</comment>
<feature type="non-terminal residue" evidence="12">
    <location>
        <position position="1"/>
    </location>
</feature>
<dbReference type="CDD" id="cd06468">
    <property type="entry name" value="p23_CacyBP"/>
    <property type="match status" value="1"/>
</dbReference>
<dbReference type="InterPro" id="IPR052289">
    <property type="entry name" value="Calcyclin-binding_UBL-bridge"/>
</dbReference>
<dbReference type="SUPFAM" id="SSF49764">
    <property type="entry name" value="HSP20-like chaperones"/>
    <property type="match status" value="1"/>
</dbReference>
<evidence type="ECO:0000256" key="4">
    <source>
        <dbReference type="ARBA" id="ARBA00022490"/>
    </source>
</evidence>
<dbReference type="Gene3D" id="2.60.40.790">
    <property type="match status" value="1"/>
</dbReference>
<evidence type="ECO:0000259" key="11">
    <source>
        <dbReference type="PROSITE" id="PS51203"/>
    </source>
</evidence>
<dbReference type="PANTHER" id="PTHR13164">
    <property type="entry name" value="CALICYLIN BINDING PROTEIN"/>
    <property type="match status" value="1"/>
</dbReference>
<dbReference type="InterPro" id="IPR007699">
    <property type="entry name" value="SGS_dom"/>
</dbReference>
<organism evidence="12">
    <name type="scientific">Tabanus bromius</name>
    <name type="common">Band-eyed brown horse fly</name>
    <dbReference type="NCBI Taxonomy" id="304241"/>
    <lineage>
        <taxon>Eukaryota</taxon>
        <taxon>Metazoa</taxon>
        <taxon>Ecdysozoa</taxon>
        <taxon>Arthropoda</taxon>
        <taxon>Hexapoda</taxon>
        <taxon>Insecta</taxon>
        <taxon>Pterygota</taxon>
        <taxon>Neoptera</taxon>
        <taxon>Endopterygota</taxon>
        <taxon>Diptera</taxon>
        <taxon>Brachycera</taxon>
        <taxon>Tabanomorpha</taxon>
        <taxon>Tabanoidea</taxon>
        <taxon>Tabanidae</taxon>
        <taxon>Tabanus</taxon>
    </lineage>
</organism>
<keyword evidence="6" id="KW-0833">Ubl conjugation pathway</keyword>
<evidence type="ECO:0000313" key="12">
    <source>
        <dbReference type="EMBL" id="JAI16908.1"/>
    </source>
</evidence>
<keyword evidence="4" id="KW-0963">Cytoplasm</keyword>
<keyword evidence="8" id="KW-0539">Nucleus</keyword>
<proteinExistence type="evidence at transcript level"/>
<evidence type="ECO:0000259" key="10">
    <source>
        <dbReference type="PROSITE" id="PS51048"/>
    </source>
</evidence>
<evidence type="ECO:0000256" key="9">
    <source>
        <dbReference type="ARBA" id="ARBA00025145"/>
    </source>
</evidence>
<feature type="domain" description="SGS" evidence="10">
    <location>
        <begin position="147"/>
        <end position="227"/>
    </location>
</feature>
<keyword evidence="5" id="KW-0597">Phosphoprotein</keyword>
<dbReference type="InterPro" id="IPR007052">
    <property type="entry name" value="CS_dom"/>
</dbReference>
<feature type="domain" description="CS" evidence="11">
    <location>
        <begin position="67"/>
        <end position="162"/>
    </location>
</feature>
<dbReference type="PANTHER" id="PTHR13164:SF3">
    <property type="entry name" value="CALCYCLIN-BINDING PROTEIN"/>
    <property type="match status" value="1"/>
</dbReference>
<dbReference type="InterPro" id="IPR008978">
    <property type="entry name" value="HSP20-like_chaperone"/>
</dbReference>
<comment type="subcellular location">
    <subcellularLocation>
        <location evidence="2">Cytoplasm</location>
    </subcellularLocation>
    <subcellularLocation>
        <location evidence="1">Nucleus</location>
    </subcellularLocation>
</comment>
<evidence type="ECO:0000256" key="7">
    <source>
        <dbReference type="ARBA" id="ARBA00022990"/>
    </source>
</evidence>
<evidence type="ECO:0000256" key="3">
    <source>
        <dbReference type="ARBA" id="ARBA00015702"/>
    </source>
</evidence>
<dbReference type="SUPFAM" id="SSF140106">
    <property type="entry name" value="Calcyclin-binding protein-like"/>
    <property type="match status" value="1"/>
</dbReference>
<evidence type="ECO:0000256" key="2">
    <source>
        <dbReference type="ARBA" id="ARBA00004496"/>
    </source>
</evidence>
<evidence type="ECO:0000256" key="6">
    <source>
        <dbReference type="ARBA" id="ARBA00022786"/>
    </source>
</evidence>
<dbReference type="EMBL" id="GDAI01000695">
    <property type="protein sequence ID" value="JAI16908.1"/>
    <property type="molecule type" value="mRNA"/>
</dbReference>
<dbReference type="FunFam" id="2.60.40.790:FF:000006">
    <property type="entry name" value="calcyclin-binding protein-like"/>
    <property type="match status" value="1"/>
</dbReference>
<keyword evidence="7" id="KW-0007">Acetylation</keyword>
<dbReference type="GO" id="GO:0007507">
    <property type="term" value="P:heart development"/>
    <property type="evidence" value="ECO:0007669"/>
    <property type="project" value="TreeGrafter"/>
</dbReference>
<dbReference type="GO" id="GO:0005737">
    <property type="term" value="C:cytoplasm"/>
    <property type="evidence" value="ECO:0007669"/>
    <property type="project" value="UniProtKB-SubCell"/>
</dbReference>
<dbReference type="InterPro" id="IPR037893">
    <property type="entry name" value="CS_CacyBP"/>
</dbReference>
<dbReference type="GO" id="GO:0044548">
    <property type="term" value="F:S100 protein binding"/>
    <property type="evidence" value="ECO:0007669"/>
    <property type="project" value="InterPro"/>
</dbReference>
<dbReference type="Pfam" id="PF09032">
    <property type="entry name" value="Siah-Interact_N"/>
    <property type="match status" value="1"/>
</dbReference>
<dbReference type="PROSITE" id="PS51203">
    <property type="entry name" value="CS"/>
    <property type="match status" value="1"/>
</dbReference>
<name>A0A0K8TRX7_TABBR</name>
<dbReference type="GO" id="GO:0005634">
    <property type="term" value="C:nucleus"/>
    <property type="evidence" value="ECO:0007669"/>
    <property type="project" value="UniProtKB-SubCell"/>
</dbReference>
<dbReference type="InterPro" id="IPR037201">
    <property type="entry name" value="CacyBP_N"/>
</dbReference>
<dbReference type="AlphaFoldDB" id="A0A0K8TRX7"/>
<protein>
    <recommendedName>
        <fullName evidence="3">Calcyclin-binding protein</fullName>
    </recommendedName>
</protein>
<dbReference type="InterPro" id="IPR015120">
    <property type="entry name" value="Siah-Interact_N"/>
</dbReference>
<dbReference type="PROSITE" id="PS51048">
    <property type="entry name" value="SGS"/>
    <property type="match status" value="1"/>
</dbReference>
<dbReference type="Pfam" id="PF04969">
    <property type="entry name" value="CS"/>
    <property type="match status" value="1"/>
</dbReference>
<sequence>EHKIETLKDDIKELERLVELTERPAVKEVLNTANKNLKSDLQKLQKLHEAPKAEANASHSANKKYLVEIKEYAWDQSEKFIKIYLTLDSLGKTVAEENVQTDFTENSIKLIIKDIDNKDYFLTINNLLLPIIPEKSYQKVKPDMVIVYAKKRKEGSDWSHLTSTEKRVKDLKDLQMATDDNETDKEDPSAGIMNLMKKMYQTGDPEVKRMIAKAWTESQEKKDKMEI</sequence>
<evidence type="ECO:0000256" key="5">
    <source>
        <dbReference type="ARBA" id="ARBA00022553"/>
    </source>
</evidence>
<accession>A0A0K8TRX7</accession>
<evidence type="ECO:0000256" key="8">
    <source>
        <dbReference type="ARBA" id="ARBA00023242"/>
    </source>
</evidence>
<evidence type="ECO:0000256" key="1">
    <source>
        <dbReference type="ARBA" id="ARBA00004123"/>
    </source>
</evidence>